<dbReference type="RefSeq" id="WP_406698383.1">
    <property type="nucleotide sequence ID" value="NZ_CP155447.1"/>
</dbReference>
<reference evidence="1" key="1">
    <citation type="submission" date="2024-05" db="EMBL/GenBank/DDBJ databases">
        <title>Planctomycetes of the genus Singulisphaera possess chitinolytic capabilities.</title>
        <authorList>
            <person name="Ivanova A."/>
        </authorList>
    </citation>
    <scope>NUCLEOTIDE SEQUENCE</scope>
    <source>
        <strain evidence="1">Ch08T</strain>
    </source>
</reference>
<protein>
    <recommendedName>
        <fullName evidence="2">Restriction endonuclease</fullName>
    </recommendedName>
</protein>
<sequence length="351" mass="38717">MELETMVYDKAREVALVVPELKEIAEGLRPEHVLVDLPLNKVVARGGDILTRTQEGHVGTPNLFFDPEKWSQAYEHQKQCGFVFAPREAIPLISLAARIVFYDRFQIAMTTSAEHAAKCMGVVRTEWIDQTAAAGACSAECLAALREERPRLVPIREEDVLLPDEWRTADPTLARRLAEGFQDAVPAGFPASVHNAIRDAIPSLASFLDMTEQGGTFIGLDKLSERELQSRLRDHLRSRSIRIVEGSEVGGGETDLLLPGELVIENKVAGEVAKPLDYGPNYCWQGRRYSIAVCRKVVFVVLGYRPANEEAILPLTSRLVVEPIGSGPDALAQVRIVVPWGHSVPSRVKAP</sequence>
<accession>A0AAU7CK03</accession>
<organism evidence="1">
    <name type="scientific">Singulisphaera sp. Ch08</name>
    <dbReference type="NCBI Taxonomy" id="3120278"/>
    <lineage>
        <taxon>Bacteria</taxon>
        <taxon>Pseudomonadati</taxon>
        <taxon>Planctomycetota</taxon>
        <taxon>Planctomycetia</taxon>
        <taxon>Isosphaerales</taxon>
        <taxon>Isosphaeraceae</taxon>
        <taxon>Singulisphaera</taxon>
    </lineage>
</organism>
<evidence type="ECO:0008006" key="2">
    <source>
        <dbReference type="Google" id="ProtNLM"/>
    </source>
</evidence>
<name>A0AAU7CK03_9BACT</name>
<dbReference type="EMBL" id="CP155447">
    <property type="protein sequence ID" value="XBH05556.1"/>
    <property type="molecule type" value="Genomic_DNA"/>
</dbReference>
<evidence type="ECO:0000313" key="1">
    <source>
        <dbReference type="EMBL" id="XBH05556.1"/>
    </source>
</evidence>
<proteinExistence type="predicted"/>
<gene>
    <name evidence="1" type="ORF">V5E97_05925</name>
</gene>
<dbReference type="AlphaFoldDB" id="A0AAU7CK03"/>